<dbReference type="PATRIC" id="fig|1122169.6.peg.1499"/>
<dbReference type="PANTHER" id="PTHR23517:SF2">
    <property type="entry name" value="MULTIDRUG RESISTANCE PROTEIN MDTH"/>
    <property type="match status" value="1"/>
</dbReference>
<dbReference type="InterPro" id="IPR020846">
    <property type="entry name" value="MFS_dom"/>
</dbReference>
<dbReference type="AlphaFoldDB" id="A0A0W0YWJ6"/>
<feature type="transmembrane region" description="Helical" evidence="7">
    <location>
        <begin position="359"/>
        <end position="377"/>
    </location>
</feature>
<dbReference type="PANTHER" id="PTHR23517">
    <property type="entry name" value="RESISTANCE PROTEIN MDTM, PUTATIVE-RELATED-RELATED"/>
    <property type="match status" value="1"/>
</dbReference>
<dbReference type="Proteomes" id="UP000054600">
    <property type="component" value="Unassembled WGS sequence"/>
</dbReference>
<evidence type="ECO:0000256" key="2">
    <source>
        <dbReference type="ARBA" id="ARBA00022448"/>
    </source>
</evidence>
<comment type="caution">
    <text evidence="9">The sequence shown here is derived from an EMBL/GenBank/DDBJ whole genome shotgun (WGS) entry which is preliminary data.</text>
</comment>
<feature type="transmembrane region" description="Helical" evidence="7">
    <location>
        <begin position="193"/>
        <end position="214"/>
    </location>
</feature>
<dbReference type="InterPro" id="IPR050171">
    <property type="entry name" value="MFS_Transporters"/>
</dbReference>
<feature type="transmembrane region" description="Helical" evidence="7">
    <location>
        <begin position="334"/>
        <end position="353"/>
    </location>
</feature>
<keyword evidence="4 7" id="KW-0812">Transmembrane</keyword>
<dbReference type="GO" id="GO:0005886">
    <property type="term" value="C:plasma membrane"/>
    <property type="evidence" value="ECO:0007669"/>
    <property type="project" value="UniProtKB-SubCell"/>
</dbReference>
<evidence type="ECO:0000256" key="1">
    <source>
        <dbReference type="ARBA" id="ARBA00004651"/>
    </source>
</evidence>
<dbReference type="GO" id="GO:0022857">
    <property type="term" value="F:transmembrane transporter activity"/>
    <property type="evidence" value="ECO:0007669"/>
    <property type="project" value="InterPro"/>
</dbReference>
<proteinExistence type="predicted"/>
<protein>
    <submittedName>
        <fullName evidence="9">Transporter, major facilitator family</fullName>
    </submittedName>
</protein>
<dbReference type="SUPFAM" id="SSF103473">
    <property type="entry name" value="MFS general substrate transporter"/>
    <property type="match status" value="1"/>
</dbReference>
<feature type="transmembrane region" description="Helical" evidence="7">
    <location>
        <begin position="70"/>
        <end position="93"/>
    </location>
</feature>
<dbReference type="CDD" id="cd17472">
    <property type="entry name" value="MFS_YajR_like"/>
    <property type="match status" value="1"/>
</dbReference>
<evidence type="ECO:0000256" key="6">
    <source>
        <dbReference type="ARBA" id="ARBA00023136"/>
    </source>
</evidence>
<keyword evidence="3" id="KW-1003">Cell membrane</keyword>
<dbReference type="Gene3D" id="1.20.1250.20">
    <property type="entry name" value="MFS general substrate transporter like domains"/>
    <property type="match status" value="1"/>
</dbReference>
<feature type="domain" description="Major facilitator superfamily (MFS) profile" evidence="8">
    <location>
        <begin position="69"/>
        <end position="451"/>
    </location>
</feature>
<evidence type="ECO:0000256" key="3">
    <source>
        <dbReference type="ARBA" id="ARBA00022475"/>
    </source>
</evidence>
<sequence length="514" mass="56341">MTNPVMTAIPDLSHDLSRKNTSNLFILAKIVEISKDASKLPCVSFPNFVPSAHRKSYNTVSMKYSWSKTVFPIAAIFSFRMLGLFLLIPVFTLYAANLEGATPTLIGLALGGYGLTQGLLQMPFGMLSDKLGRKPIITLGLILFAAGSLLGALSESIYSMILARTLQGTGAIGSVLIALLADLTPDEQRTKAMAVIGMTIGTSFSLAMVISPALSHHYGLAGIFYFTTVLVVFGIVLLHLVIPTPAKERFHSDSETNPHLFKSVLGNYHLLRLNLGIFCQHFILTATFFAIPMILSEQMKQGHLTHQWHFYLPLMLCSFILMIPFIILAEKKRLMKTVFIGSVLTTVIAQALLAFTYSHWLSLCLLMFAYFVVFNILEASLPSLVSKQANPSNKGTAMGVYSTGQFLGIFAGGSIAGVLYQWHNSEAIFIANALFAAVWLAVACFMKPNNYLSTLILNYPSSNAHSEEDLQTLVNVPGIKEVVLAKEEEVLYLRIDRELYSPGSAERALDAMST</sequence>
<feature type="transmembrane region" description="Helical" evidence="7">
    <location>
        <begin position="275"/>
        <end position="296"/>
    </location>
</feature>
<organism evidence="9 10">
    <name type="scientific">Legionella shakespearei DSM 23087</name>
    <dbReference type="NCBI Taxonomy" id="1122169"/>
    <lineage>
        <taxon>Bacteria</taxon>
        <taxon>Pseudomonadati</taxon>
        <taxon>Pseudomonadota</taxon>
        <taxon>Gammaproteobacteria</taxon>
        <taxon>Legionellales</taxon>
        <taxon>Legionellaceae</taxon>
        <taxon>Legionella</taxon>
    </lineage>
</organism>
<dbReference type="eggNOG" id="COG2814">
    <property type="taxonomic scope" value="Bacteria"/>
</dbReference>
<feature type="transmembrane region" description="Helical" evidence="7">
    <location>
        <begin position="220"/>
        <end position="242"/>
    </location>
</feature>
<dbReference type="InterPro" id="IPR036259">
    <property type="entry name" value="MFS_trans_sf"/>
</dbReference>
<gene>
    <name evidence="9" type="primary">yajR</name>
    <name evidence="9" type="ORF">Lsha_1302</name>
</gene>
<evidence type="ECO:0000256" key="4">
    <source>
        <dbReference type="ARBA" id="ARBA00022692"/>
    </source>
</evidence>
<dbReference type="STRING" id="1122169.Lsha_1302"/>
<feature type="transmembrane region" description="Helical" evidence="7">
    <location>
        <begin position="428"/>
        <end position="446"/>
    </location>
</feature>
<feature type="transmembrane region" description="Helical" evidence="7">
    <location>
        <begin position="308"/>
        <end position="327"/>
    </location>
</feature>
<dbReference type="PROSITE" id="PS50850">
    <property type="entry name" value="MFS"/>
    <property type="match status" value="1"/>
</dbReference>
<reference evidence="9 10" key="1">
    <citation type="submission" date="2015-11" db="EMBL/GenBank/DDBJ databases">
        <title>Genomic analysis of 38 Legionella species identifies large and diverse effector repertoires.</title>
        <authorList>
            <person name="Burstein D."/>
            <person name="Amaro F."/>
            <person name="Zusman T."/>
            <person name="Lifshitz Z."/>
            <person name="Cohen O."/>
            <person name="Gilbert J.A."/>
            <person name="Pupko T."/>
            <person name="Shuman H.A."/>
            <person name="Segal G."/>
        </authorList>
    </citation>
    <scope>NUCLEOTIDE SEQUENCE [LARGE SCALE GENOMIC DNA]</scope>
    <source>
        <strain evidence="9 10">ATCC 49655</strain>
    </source>
</reference>
<feature type="transmembrane region" description="Helical" evidence="7">
    <location>
        <begin position="105"/>
        <end position="124"/>
    </location>
</feature>
<dbReference type="EMBL" id="LNYW01000039">
    <property type="protein sequence ID" value="KTD61055.1"/>
    <property type="molecule type" value="Genomic_DNA"/>
</dbReference>
<feature type="transmembrane region" description="Helical" evidence="7">
    <location>
        <begin position="398"/>
        <end position="422"/>
    </location>
</feature>
<name>A0A0W0YWJ6_9GAMM</name>
<keyword evidence="10" id="KW-1185">Reference proteome</keyword>
<dbReference type="Pfam" id="PF07690">
    <property type="entry name" value="MFS_1"/>
    <property type="match status" value="1"/>
</dbReference>
<evidence type="ECO:0000256" key="5">
    <source>
        <dbReference type="ARBA" id="ARBA00022989"/>
    </source>
</evidence>
<evidence type="ECO:0000313" key="9">
    <source>
        <dbReference type="EMBL" id="KTD61055.1"/>
    </source>
</evidence>
<evidence type="ECO:0000259" key="8">
    <source>
        <dbReference type="PROSITE" id="PS50850"/>
    </source>
</evidence>
<evidence type="ECO:0000313" key="10">
    <source>
        <dbReference type="Proteomes" id="UP000054600"/>
    </source>
</evidence>
<dbReference type="Gene3D" id="3.30.70.100">
    <property type="match status" value="1"/>
</dbReference>
<accession>A0A0W0YWJ6</accession>
<keyword evidence="2" id="KW-0813">Transport</keyword>
<dbReference type="InterPro" id="IPR011701">
    <property type="entry name" value="MFS"/>
</dbReference>
<feature type="transmembrane region" description="Helical" evidence="7">
    <location>
        <begin position="136"/>
        <end position="154"/>
    </location>
</feature>
<comment type="subcellular location">
    <subcellularLocation>
        <location evidence="1">Cell membrane</location>
        <topology evidence="1">Multi-pass membrane protein</topology>
    </subcellularLocation>
</comment>
<keyword evidence="6 7" id="KW-0472">Membrane</keyword>
<feature type="transmembrane region" description="Helical" evidence="7">
    <location>
        <begin position="160"/>
        <end position="181"/>
    </location>
</feature>
<evidence type="ECO:0000256" key="7">
    <source>
        <dbReference type="SAM" id="Phobius"/>
    </source>
</evidence>
<keyword evidence="5 7" id="KW-1133">Transmembrane helix</keyword>